<dbReference type="AlphaFoldDB" id="A0A940DMS6"/>
<dbReference type="Proteomes" id="UP000712007">
    <property type="component" value="Unassembled WGS sequence"/>
</dbReference>
<accession>A0A940DMS6</accession>
<evidence type="ECO:0008006" key="4">
    <source>
        <dbReference type="Google" id="ProtNLM"/>
    </source>
</evidence>
<protein>
    <recommendedName>
        <fullName evidence="4">Lipoprotein</fullName>
    </recommendedName>
</protein>
<evidence type="ECO:0000313" key="3">
    <source>
        <dbReference type="Proteomes" id="UP000712007"/>
    </source>
</evidence>
<feature type="chain" id="PRO_5037335231" description="Lipoprotein" evidence="1">
    <location>
        <begin position="27"/>
        <end position="58"/>
    </location>
</feature>
<comment type="caution">
    <text evidence="2">The sequence shown here is derived from an EMBL/GenBank/DDBJ whole genome shotgun (WGS) entry which is preliminary data.</text>
</comment>
<reference evidence="2" key="2">
    <citation type="journal article" date="2021" name="PeerJ">
        <title>Extensive microbial diversity within the chicken gut microbiome revealed by metagenomics and culture.</title>
        <authorList>
            <person name="Gilroy R."/>
            <person name="Ravi A."/>
            <person name="Getino M."/>
            <person name="Pursley I."/>
            <person name="Horton D.L."/>
            <person name="Alikhan N.F."/>
            <person name="Baker D."/>
            <person name="Gharbi K."/>
            <person name="Hall N."/>
            <person name="Watson M."/>
            <person name="Adriaenssens E.M."/>
            <person name="Foster-Nyarko E."/>
            <person name="Jarju S."/>
            <person name="Secka A."/>
            <person name="Antonio M."/>
            <person name="Oren A."/>
            <person name="Chaudhuri R.R."/>
            <person name="La Ragione R."/>
            <person name="Hildebrand F."/>
            <person name="Pallen M.J."/>
        </authorList>
    </citation>
    <scope>NUCLEOTIDE SEQUENCE</scope>
    <source>
        <strain evidence="2">3924</strain>
    </source>
</reference>
<name>A0A940DMS6_9BACT</name>
<dbReference type="PROSITE" id="PS51257">
    <property type="entry name" value="PROKAR_LIPOPROTEIN"/>
    <property type="match status" value="1"/>
</dbReference>
<reference evidence="2" key="1">
    <citation type="submission" date="2020-10" db="EMBL/GenBank/DDBJ databases">
        <authorList>
            <person name="Gilroy R."/>
        </authorList>
    </citation>
    <scope>NUCLEOTIDE SEQUENCE</scope>
    <source>
        <strain evidence="2">3924</strain>
    </source>
</reference>
<sequence>MKRILSYAALVCAAGAAMLVSCGQSAETKGYQTNDLRYIPLETEEGLYTYVDTETGEA</sequence>
<gene>
    <name evidence="2" type="ORF">IAC51_05750</name>
</gene>
<feature type="non-terminal residue" evidence="2">
    <location>
        <position position="58"/>
    </location>
</feature>
<evidence type="ECO:0000313" key="2">
    <source>
        <dbReference type="EMBL" id="MBO8440139.1"/>
    </source>
</evidence>
<keyword evidence="1" id="KW-0732">Signal</keyword>
<dbReference type="EMBL" id="JADIMV010000100">
    <property type="protein sequence ID" value="MBO8440139.1"/>
    <property type="molecule type" value="Genomic_DNA"/>
</dbReference>
<proteinExistence type="predicted"/>
<feature type="signal peptide" evidence="1">
    <location>
        <begin position="1"/>
        <end position="26"/>
    </location>
</feature>
<organism evidence="2 3">
    <name type="scientific">Candidatus Aphodosoma intestinipullorum</name>
    <dbReference type="NCBI Taxonomy" id="2840674"/>
    <lineage>
        <taxon>Bacteria</taxon>
        <taxon>Pseudomonadati</taxon>
        <taxon>Bacteroidota</taxon>
        <taxon>Bacteroidia</taxon>
        <taxon>Bacteroidales</taxon>
        <taxon>Candidatus Aphodosoma</taxon>
    </lineage>
</organism>
<evidence type="ECO:0000256" key="1">
    <source>
        <dbReference type="SAM" id="SignalP"/>
    </source>
</evidence>